<evidence type="ECO:0000259" key="3">
    <source>
        <dbReference type="PROSITE" id="PS51186"/>
    </source>
</evidence>
<organism evidence="4 5">
    <name type="scientific">Hymenobacter elongatus</name>
    <dbReference type="NCBI Taxonomy" id="877208"/>
    <lineage>
        <taxon>Bacteria</taxon>
        <taxon>Pseudomonadati</taxon>
        <taxon>Bacteroidota</taxon>
        <taxon>Cytophagia</taxon>
        <taxon>Cytophagales</taxon>
        <taxon>Hymenobacteraceae</taxon>
        <taxon>Hymenobacter</taxon>
    </lineage>
</organism>
<evidence type="ECO:0000313" key="4">
    <source>
        <dbReference type="EMBL" id="TGE15544.1"/>
    </source>
</evidence>
<gene>
    <name evidence="4" type="ORF">E5J99_12135</name>
</gene>
<dbReference type="Proteomes" id="UP000297739">
    <property type="component" value="Unassembled WGS sequence"/>
</dbReference>
<accession>A0A4Z0PKB7</accession>
<dbReference type="InterPro" id="IPR016181">
    <property type="entry name" value="Acyl_CoA_acyltransferase"/>
</dbReference>
<protein>
    <submittedName>
        <fullName evidence="4">GNAT family N-acetyltransferase</fullName>
    </submittedName>
</protein>
<dbReference type="EMBL" id="SRLD01000022">
    <property type="protein sequence ID" value="TGE15544.1"/>
    <property type="molecule type" value="Genomic_DNA"/>
</dbReference>
<evidence type="ECO:0000256" key="2">
    <source>
        <dbReference type="ARBA" id="ARBA00023315"/>
    </source>
</evidence>
<name>A0A4Z0PKB7_9BACT</name>
<evidence type="ECO:0000313" key="5">
    <source>
        <dbReference type="Proteomes" id="UP000297739"/>
    </source>
</evidence>
<keyword evidence="1 4" id="KW-0808">Transferase</keyword>
<dbReference type="OrthoDB" id="1342666at2"/>
<sequence>MTASGHLTPLEWDSAFLGFPTGRLDGTGLSTGALEQQLRQATSQGWHLVYWFVQPEDAVSLASAQAIGATLIDDKCTYARGLDRISAPSANVRYIAAPEATADLMALALQSGAYSRFRVDPRFAPNVFVRLYTQWIQHALNGAPDRQVLVYGTTPTAPSVGLLTLEKHAQEVRIGLLAVDSQWRQRGIGHQLVEAAAAEARAAGYTRLKVTTQAANQPACHFYERCGFTLIDRQYVFHLWLTPA</sequence>
<keyword evidence="5" id="KW-1185">Reference proteome</keyword>
<dbReference type="InterPro" id="IPR000182">
    <property type="entry name" value="GNAT_dom"/>
</dbReference>
<dbReference type="SUPFAM" id="SSF55729">
    <property type="entry name" value="Acyl-CoA N-acyltransferases (Nat)"/>
    <property type="match status" value="1"/>
</dbReference>
<dbReference type="InterPro" id="IPR050832">
    <property type="entry name" value="Bact_Acetyltransf"/>
</dbReference>
<dbReference type="Gene3D" id="3.40.630.30">
    <property type="match status" value="1"/>
</dbReference>
<keyword evidence="2" id="KW-0012">Acyltransferase</keyword>
<dbReference type="PANTHER" id="PTHR43877:SF2">
    <property type="entry name" value="AMINOALKYLPHOSPHONATE N-ACETYLTRANSFERASE-RELATED"/>
    <property type="match status" value="1"/>
</dbReference>
<dbReference type="PANTHER" id="PTHR43877">
    <property type="entry name" value="AMINOALKYLPHOSPHONATE N-ACETYLTRANSFERASE-RELATED-RELATED"/>
    <property type="match status" value="1"/>
</dbReference>
<reference evidence="4 5" key="1">
    <citation type="submission" date="2019-04" db="EMBL/GenBank/DDBJ databases">
        <authorList>
            <person name="Feng G."/>
            <person name="Zhang J."/>
            <person name="Zhu H."/>
        </authorList>
    </citation>
    <scope>NUCLEOTIDE SEQUENCE [LARGE SCALE GENOMIC DNA]</scope>
    <source>
        <strain evidence="4 5">JCM 17223</strain>
    </source>
</reference>
<comment type="caution">
    <text evidence="4">The sequence shown here is derived from an EMBL/GenBank/DDBJ whole genome shotgun (WGS) entry which is preliminary data.</text>
</comment>
<dbReference type="RefSeq" id="WP_135498076.1">
    <property type="nucleotide sequence ID" value="NZ_SRLD01000022.1"/>
</dbReference>
<dbReference type="Pfam" id="PF00583">
    <property type="entry name" value="Acetyltransf_1"/>
    <property type="match status" value="1"/>
</dbReference>
<dbReference type="AlphaFoldDB" id="A0A4Z0PKB7"/>
<feature type="domain" description="N-acetyltransferase" evidence="3">
    <location>
        <begin position="90"/>
        <end position="244"/>
    </location>
</feature>
<dbReference type="GO" id="GO:0016747">
    <property type="term" value="F:acyltransferase activity, transferring groups other than amino-acyl groups"/>
    <property type="evidence" value="ECO:0007669"/>
    <property type="project" value="InterPro"/>
</dbReference>
<proteinExistence type="predicted"/>
<dbReference type="PROSITE" id="PS51186">
    <property type="entry name" value="GNAT"/>
    <property type="match status" value="1"/>
</dbReference>
<evidence type="ECO:0000256" key="1">
    <source>
        <dbReference type="ARBA" id="ARBA00022679"/>
    </source>
</evidence>